<dbReference type="Gene3D" id="1.10.510.10">
    <property type="entry name" value="Transferase(Phosphotransferase) domain 1"/>
    <property type="match status" value="1"/>
</dbReference>
<evidence type="ECO:0000256" key="4">
    <source>
        <dbReference type="ARBA" id="ARBA00022679"/>
    </source>
</evidence>
<evidence type="ECO:0000256" key="10">
    <source>
        <dbReference type="ARBA" id="ARBA00022989"/>
    </source>
</evidence>
<dbReference type="SUPFAM" id="SSF50998">
    <property type="entry name" value="Quinoprotein alcohol dehydrogenase-like"/>
    <property type="match status" value="1"/>
</dbReference>
<dbReference type="SUPFAM" id="SSF56112">
    <property type="entry name" value="Protein kinase-like (PK-like)"/>
    <property type="match status" value="1"/>
</dbReference>
<keyword evidence="6 12" id="KW-0732">Signal</keyword>
<keyword evidence="7" id="KW-0547">Nucleotide-binding</keyword>
<dbReference type="PANTHER" id="PTHR13954:SF6">
    <property type="entry name" value="NON-SPECIFIC SERINE_THREONINE PROTEIN KINASE"/>
    <property type="match status" value="1"/>
</dbReference>
<dbReference type="EMBL" id="JAPFFF010000054">
    <property type="protein sequence ID" value="KAK8838739.1"/>
    <property type="molecule type" value="Genomic_DNA"/>
</dbReference>
<keyword evidence="8" id="KW-0418">Kinase</keyword>
<keyword evidence="16" id="KW-1185">Reference proteome</keyword>
<keyword evidence="10 11" id="KW-1133">Transmembrane helix</keyword>
<gene>
    <name evidence="14" type="ORF">M9Y10_031363</name>
    <name evidence="15" type="ORF">M9Y10_032778</name>
</gene>
<evidence type="ECO:0000256" key="7">
    <source>
        <dbReference type="ARBA" id="ARBA00022741"/>
    </source>
</evidence>
<feature type="transmembrane region" description="Helical" evidence="11">
    <location>
        <begin position="360"/>
        <end position="380"/>
    </location>
</feature>
<evidence type="ECO:0000313" key="15">
    <source>
        <dbReference type="EMBL" id="KAK8838739.1"/>
    </source>
</evidence>
<evidence type="ECO:0000313" key="14">
    <source>
        <dbReference type="EMBL" id="KAK8834333.1"/>
    </source>
</evidence>
<keyword evidence="11" id="KW-0472">Membrane</keyword>
<dbReference type="PANTHER" id="PTHR13954">
    <property type="entry name" value="IRE1-RELATED"/>
    <property type="match status" value="1"/>
</dbReference>
<dbReference type="Proteomes" id="UP001470230">
    <property type="component" value="Unassembled WGS sequence"/>
</dbReference>
<dbReference type="Gene3D" id="1.20.1440.180">
    <property type="entry name" value="KEN domain"/>
    <property type="match status" value="1"/>
</dbReference>
<dbReference type="EMBL" id="JAPFFF010000425">
    <property type="protein sequence ID" value="KAK8834333.1"/>
    <property type="molecule type" value="Genomic_DNA"/>
</dbReference>
<dbReference type="InterPro" id="IPR011047">
    <property type="entry name" value="Quinoprotein_ADH-like_sf"/>
</dbReference>
<evidence type="ECO:0000256" key="3">
    <source>
        <dbReference type="ARBA" id="ARBA00022527"/>
    </source>
</evidence>
<feature type="signal peptide" evidence="12">
    <location>
        <begin position="1"/>
        <end position="19"/>
    </location>
</feature>
<evidence type="ECO:0000256" key="12">
    <source>
        <dbReference type="SAM" id="SignalP"/>
    </source>
</evidence>
<name>A0ABR2GL70_9EUKA</name>
<dbReference type="EC" id="2.7.11.1" evidence="2"/>
<evidence type="ECO:0000256" key="8">
    <source>
        <dbReference type="ARBA" id="ARBA00022777"/>
    </source>
</evidence>
<feature type="domain" description="KEN" evidence="13">
    <location>
        <begin position="623"/>
        <end position="749"/>
    </location>
</feature>
<feature type="chain" id="PRO_5045031619" description="non-specific serine/threonine protein kinase" evidence="12">
    <location>
        <begin position="20"/>
        <end position="749"/>
    </location>
</feature>
<evidence type="ECO:0000256" key="1">
    <source>
        <dbReference type="ARBA" id="ARBA00004479"/>
    </source>
</evidence>
<evidence type="ECO:0000256" key="5">
    <source>
        <dbReference type="ARBA" id="ARBA00022692"/>
    </source>
</evidence>
<dbReference type="InterPro" id="IPR038357">
    <property type="entry name" value="KEN_sf"/>
</dbReference>
<reference evidence="14 16" key="1">
    <citation type="submission" date="2024-04" db="EMBL/GenBank/DDBJ databases">
        <title>Tritrichomonas musculus Genome.</title>
        <authorList>
            <person name="Alves-Ferreira E."/>
            <person name="Grigg M."/>
            <person name="Lorenzi H."/>
            <person name="Galac M."/>
        </authorList>
    </citation>
    <scope>NUCLEOTIDE SEQUENCE [LARGE SCALE GENOMIC DNA]</scope>
    <source>
        <strain evidence="14 16">EAF2021</strain>
    </source>
</reference>
<evidence type="ECO:0000256" key="9">
    <source>
        <dbReference type="ARBA" id="ARBA00022840"/>
    </source>
</evidence>
<keyword evidence="5 11" id="KW-0812">Transmembrane</keyword>
<protein>
    <recommendedName>
        <fullName evidence="2">non-specific serine/threonine protein kinase</fullName>
        <ecNumber evidence="2">2.7.11.1</ecNumber>
    </recommendedName>
</protein>
<evidence type="ECO:0000256" key="2">
    <source>
        <dbReference type="ARBA" id="ARBA00012513"/>
    </source>
</evidence>
<dbReference type="Pfam" id="PF06479">
    <property type="entry name" value="Ribonuc_2-5A"/>
    <property type="match status" value="1"/>
</dbReference>
<dbReference type="InterPro" id="IPR010513">
    <property type="entry name" value="KEN_dom"/>
</dbReference>
<proteinExistence type="predicted"/>
<keyword evidence="3" id="KW-0723">Serine/threonine-protein kinase</keyword>
<dbReference type="InterPro" id="IPR045133">
    <property type="entry name" value="IRE1/2-like"/>
</dbReference>
<evidence type="ECO:0000256" key="11">
    <source>
        <dbReference type="SAM" id="Phobius"/>
    </source>
</evidence>
<keyword evidence="9" id="KW-0067">ATP-binding</keyword>
<dbReference type="InterPro" id="IPR011009">
    <property type="entry name" value="Kinase-like_dom_sf"/>
</dbReference>
<evidence type="ECO:0000313" key="16">
    <source>
        <dbReference type="Proteomes" id="UP001470230"/>
    </source>
</evidence>
<accession>A0ABR2GL70</accession>
<dbReference type="InterPro" id="IPR015943">
    <property type="entry name" value="WD40/YVTN_repeat-like_dom_sf"/>
</dbReference>
<evidence type="ECO:0000256" key="6">
    <source>
        <dbReference type="ARBA" id="ARBA00022729"/>
    </source>
</evidence>
<evidence type="ECO:0000259" key="13">
    <source>
        <dbReference type="PROSITE" id="PS51392"/>
    </source>
</evidence>
<organism evidence="14 16">
    <name type="scientific">Tritrichomonas musculus</name>
    <dbReference type="NCBI Taxonomy" id="1915356"/>
    <lineage>
        <taxon>Eukaryota</taxon>
        <taxon>Metamonada</taxon>
        <taxon>Parabasalia</taxon>
        <taxon>Tritrichomonadida</taxon>
        <taxon>Tritrichomonadidae</taxon>
        <taxon>Tritrichomonas</taxon>
    </lineage>
</organism>
<dbReference type="PROSITE" id="PS51392">
    <property type="entry name" value="KEN"/>
    <property type="match status" value="1"/>
</dbReference>
<comment type="subcellular location">
    <subcellularLocation>
        <location evidence="1">Membrane</location>
        <topology evidence="1">Single-pass type I membrane protein</topology>
    </subcellularLocation>
</comment>
<dbReference type="Gene3D" id="2.130.10.10">
    <property type="entry name" value="YVTN repeat-like/Quinoprotein amine dehydrogenase"/>
    <property type="match status" value="1"/>
</dbReference>
<keyword evidence="4" id="KW-0808">Transferase</keyword>
<comment type="caution">
    <text evidence="14">The sequence shown here is derived from an EMBL/GenBank/DDBJ whole genome shotgun (WGS) entry which is preliminary data.</text>
</comment>
<sequence>MILLFLFFPFFCINKESEGNDNTIAIAGLSTDWCGVTDDSYIYIATANGYFHYIDILTGEVIWSVDTGGGIFDSTETDKSTFIPSVDGFLFTFINNYGYRRIPLPIRDLVFFSPFRTETGEIFTSGKSTSFYYVNDKGKIVYSYTFNSTIPTQGNAPSKSPNDGWVIFRIDYTLNIFESESKMVKFSEFDIIPRPNFHNNDGNEFPNEHKIKVTTTFNGGVTISVNGTVTAQLQLKGIPISVFGSCGKFGFEMNSDGQPMSRTSVAFMNINGNNVAVPSRPLKTPKHYDILTYGLPALPGSRGPRNDDRFSYGIFDIKNPFVAFGPLQSNVDPKRPANQMGEGFPFNFLELGSIHYNFNYWPISIILYSIFLTLLLFQIYTKKINAALASSIQIIVSDDNQSLGSFNNAKCSIFYADPDDNSVNETALKEVSELSHPYSLKIKAFVKRDEKIVIACQPLSEYHFSKMNPTTFIKRMMEVLSAMFKRGLVHGSINSSAIFADNEGEPILGGFHLSCHFSKNITERANDVKMIGMIVKEHLKESDYSDLCSDPLLYDLLTEMCNSTNSYTIKNNIKKSNKPYQNQSTSNLEENEILNGDEYDYDEEAEETPTPEEVLKHPFFFSGAQKLDLITHASNFLHSKDSRSGRYINTFNAHSSEIVGDNWMHFLDRHLLQDAITHTDYKGESATELIRFIRNKWLHSPVMPNGKKCISSLQNADEYFNYFHKRFPNLFLYTYYFIDRYDKKGSGRI</sequence>